<proteinExistence type="predicted"/>
<dbReference type="STRING" id="408074.SAMN05660909_05307"/>
<organism evidence="1 2">
    <name type="scientific">Chitinophaga terrae</name>
    <name type="common">ex Kim and Jung 2007</name>
    <dbReference type="NCBI Taxonomy" id="408074"/>
    <lineage>
        <taxon>Bacteria</taxon>
        <taxon>Pseudomonadati</taxon>
        <taxon>Bacteroidota</taxon>
        <taxon>Chitinophagia</taxon>
        <taxon>Chitinophagales</taxon>
        <taxon>Chitinophagaceae</taxon>
        <taxon>Chitinophaga</taxon>
    </lineage>
</organism>
<evidence type="ECO:0008006" key="3">
    <source>
        <dbReference type="Google" id="ProtNLM"/>
    </source>
</evidence>
<dbReference type="EMBL" id="FNRL01000039">
    <property type="protein sequence ID" value="SEB08483.1"/>
    <property type="molecule type" value="Genomic_DNA"/>
</dbReference>
<reference evidence="2" key="1">
    <citation type="submission" date="2016-10" db="EMBL/GenBank/DDBJ databases">
        <authorList>
            <person name="Varghese N."/>
            <person name="Submissions S."/>
        </authorList>
    </citation>
    <scope>NUCLEOTIDE SEQUENCE [LARGE SCALE GENOMIC DNA]</scope>
    <source>
        <strain evidence="2">DSM 23920</strain>
    </source>
</reference>
<dbReference type="Proteomes" id="UP000199656">
    <property type="component" value="Unassembled WGS sequence"/>
</dbReference>
<dbReference type="OrthoDB" id="9786188at2"/>
<sequence>MQLKDSINLLFGDKAIDFWTGLGYPNGYIDSLYNSGDDVHFNAAGQRILFERGVAKNIPSVLCGSTARHA</sequence>
<keyword evidence="2" id="KW-1185">Reference proteome</keyword>
<evidence type="ECO:0000313" key="2">
    <source>
        <dbReference type="Proteomes" id="UP000199656"/>
    </source>
</evidence>
<protein>
    <recommendedName>
        <fullName evidence="3">SGNH/GDSL hydrolase family protein</fullName>
    </recommendedName>
</protein>
<gene>
    <name evidence="1" type="ORF">SAMN05660909_05307</name>
</gene>
<evidence type="ECO:0000313" key="1">
    <source>
        <dbReference type="EMBL" id="SEB08483.1"/>
    </source>
</evidence>
<dbReference type="AlphaFoldDB" id="A0A1H4GFT2"/>
<accession>A0A1H4GFT2</accession>
<name>A0A1H4GFT2_9BACT</name>
<dbReference type="RefSeq" id="WP_089765779.1">
    <property type="nucleotide sequence ID" value="NZ_BKAT01000062.1"/>
</dbReference>